<dbReference type="RefSeq" id="WP_072706356.1">
    <property type="nucleotide sequence ID" value="NZ_FMJB01000047.1"/>
</dbReference>
<keyword evidence="1" id="KW-0472">Membrane</keyword>
<protein>
    <submittedName>
        <fullName evidence="2">Uncharacterized protein</fullName>
    </submittedName>
</protein>
<keyword evidence="3" id="KW-1185">Reference proteome</keyword>
<proteinExistence type="predicted"/>
<sequence length="406" mass="45275">MDERFDRPVRRRRVFYIPGFDPYPPRRYREFYRKEGADQARYSGYRIALRGAGPAAWEVDATIEDQDVSARVDVLVWSDIVNASMDQGIFATYLQMVRTAWIYIGSGALFRLMRLRRGPVIAALYPVAFLMLQLILAATVAGLLGYIGYELLPLSLCWIGFVVGLVAAVMLLRAGRRMDNRILAYYLMHDYAFSAGLRGAYPPALESRLNAFQDQIAAVMADPDTDEVLVVGHSSGAYLGVSVLADLLRDGRLGQSHAAVGFLSLGQVVPMVSFLPNADRLRRDLHDLSQTDALAWVDITALGDGCAFALCDPVAVSGVAPEDGQRWPLVISAAFSRTLGAEQWKRLRRAWFRLHFQYLYALPQAEDYDYFRVTAGPQTLAARYAERAPSPSTIRKPISGYRSMSP</sequence>
<evidence type="ECO:0000256" key="1">
    <source>
        <dbReference type="SAM" id="Phobius"/>
    </source>
</evidence>
<name>A0A1M4MYR5_9RHOB</name>
<keyword evidence="1" id="KW-0812">Transmembrane</keyword>
<evidence type="ECO:0000313" key="3">
    <source>
        <dbReference type="Proteomes" id="UP000184085"/>
    </source>
</evidence>
<feature type="transmembrane region" description="Helical" evidence="1">
    <location>
        <begin position="151"/>
        <end position="172"/>
    </location>
</feature>
<reference evidence="3" key="1">
    <citation type="submission" date="2016-09" db="EMBL/GenBank/DDBJ databases">
        <authorList>
            <person name="Wibberg D."/>
        </authorList>
    </citation>
    <scope>NUCLEOTIDE SEQUENCE [LARGE SCALE GENOMIC DNA]</scope>
</reference>
<organism evidence="2 3">
    <name type="scientific">Donghicola eburneus</name>
    <dbReference type="NCBI Taxonomy" id="393278"/>
    <lineage>
        <taxon>Bacteria</taxon>
        <taxon>Pseudomonadati</taxon>
        <taxon>Pseudomonadota</taxon>
        <taxon>Alphaproteobacteria</taxon>
        <taxon>Rhodobacterales</taxon>
        <taxon>Roseobacteraceae</taxon>
        <taxon>Donghicola</taxon>
    </lineage>
</organism>
<accession>A0A1M4MYR5</accession>
<keyword evidence="1" id="KW-1133">Transmembrane helix</keyword>
<dbReference type="EMBL" id="FMJB01000047">
    <property type="protein sequence ID" value="SCM67720.1"/>
    <property type="molecule type" value="Genomic_DNA"/>
</dbReference>
<dbReference type="AlphaFoldDB" id="A0A1M4MYR5"/>
<gene>
    <name evidence="2" type="ORF">KARMA_1924</name>
</gene>
<feature type="transmembrane region" description="Helical" evidence="1">
    <location>
        <begin position="120"/>
        <end position="145"/>
    </location>
</feature>
<dbReference type="Proteomes" id="UP000184085">
    <property type="component" value="Unassembled WGS sequence"/>
</dbReference>
<evidence type="ECO:0000313" key="2">
    <source>
        <dbReference type="EMBL" id="SCM67720.1"/>
    </source>
</evidence>